<evidence type="ECO:0008006" key="2">
    <source>
        <dbReference type="Google" id="ProtNLM"/>
    </source>
</evidence>
<evidence type="ECO:0000313" key="1">
    <source>
        <dbReference type="EMBL" id="QHT74446.1"/>
    </source>
</evidence>
<dbReference type="PANTHER" id="PTHR14136:SF17">
    <property type="entry name" value="BTB_POZ DOMAIN-CONTAINING PROTEIN KCTD9"/>
    <property type="match status" value="1"/>
</dbReference>
<dbReference type="PANTHER" id="PTHR14136">
    <property type="entry name" value="BTB_POZ DOMAIN-CONTAINING PROTEIN KCTD9"/>
    <property type="match status" value="1"/>
</dbReference>
<accession>A0A6C0H2H8</accession>
<dbReference type="Pfam" id="PF00805">
    <property type="entry name" value="Pentapeptide"/>
    <property type="match status" value="1"/>
</dbReference>
<organism evidence="1">
    <name type="scientific">viral metagenome</name>
    <dbReference type="NCBI Taxonomy" id="1070528"/>
    <lineage>
        <taxon>unclassified sequences</taxon>
        <taxon>metagenomes</taxon>
        <taxon>organismal metagenomes</taxon>
    </lineage>
</organism>
<sequence length="191" mass="21010">MDCCFSQYISKQNLAMKIKNGRINLKLLADSDLSRTNLSKKDLRGANLKGSKLNGIYLQGANLQGANLQGANLKGANLKGANLTYVDFTGADLRGAVLKDATMDKTVFIGADLSYANLTNARINTDTNFTNATMMNIIISDNRFHTACVTGASVKVMTFREKFMYWFGCFGDYRDKSLKTVVPFNTVVVEC</sequence>
<dbReference type="AlphaFoldDB" id="A0A6C0H2H8"/>
<reference evidence="1" key="1">
    <citation type="journal article" date="2020" name="Nature">
        <title>Giant virus diversity and host interactions through global metagenomics.</title>
        <authorList>
            <person name="Schulz F."/>
            <person name="Roux S."/>
            <person name="Paez-Espino D."/>
            <person name="Jungbluth S."/>
            <person name="Walsh D.A."/>
            <person name="Denef V.J."/>
            <person name="McMahon K.D."/>
            <person name="Konstantinidis K.T."/>
            <person name="Eloe-Fadrosh E.A."/>
            <person name="Kyrpides N.C."/>
            <person name="Woyke T."/>
        </authorList>
    </citation>
    <scope>NUCLEOTIDE SEQUENCE</scope>
    <source>
        <strain evidence="1">GVMAG-M-3300023179-59</strain>
    </source>
</reference>
<dbReference type="InterPro" id="IPR001646">
    <property type="entry name" value="5peptide_repeat"/>
</dbReference>
<dbReference type="InterPro" id="IPR051082">
    <property type="entry name" value="Pentapeptide-BTB/POZ_domain"/>
</dbReference>
<name>A0A6C0H2H8_9ZZZZ</name>
<proteinExistence type="predicted"/>
<protein>
    <recommendedName>
        <fullName evidence="2">Pentapeptide repeat-containing protein</fullName>
    </recommendedName>
</protein>
<dbReference type="EMBL" id="MN739850">
    <property type="protein sequence ID" value="QHT74446.1"/>
    <property type="molecule type" value="Genomic_DNA"/>
</dbReference>
<dbReference type="SUPFAM" id="SSF141571">
    <property type="entry name" value="Pentapeptide repeat-like"/>
    <property type="match status" value="1"/>
</dbReference>
<dbReference type="Gene3D" id="2.160.20.80">
    <property type="entry name" value="E3 ubiquitin-protein ligase SopA"/>
    <property type="match status" value="1"/>
</dbReference>